<evidence type="ECO:0000259" key="1">
    <source>
        <dbReference type="Pfam" id="PF02796"/>
    </source>
</evidence>
<feature type="domain" description="Resolvase HTH" evidence="1">
    <location>
        <begin position="6"/>
        <end position="34"/>
    </location>
</feature>
<organism evidence="2 3">
    <name type="scientific">Corynebacterium uropygiale</name>
    <dbReference type="NCBI Taxonomy" id="1775911"/>
    <lineage>
        <taxon>Bacteria</taxon>
        <taxon>Bacillati</taxon>
        <taxon>Actinomycetota</taxon>
        <taxon>Actinomycetes</taxon>
        <taxon>Mycobacteriales</taxon>
        <taxon>Corynebacteriaceae</taxon>
        <taxon>Corynebacterium</taxon>
    </lineage>
</organism>
<protein>
    <submittedName>
        <fullName evidence="2">Helix-turn-helix domain-containing protein</fullName>
    </submittedName>
</protein>
<dbReference type="Proteomes" id="UP001139336">
    <property type="component" value="Unassembled WGS sequence"/>
</dbReference>
<dbReference type="EMBL" id="JAKGSI010000007">
    <property type="protein sequence ID" value="MCF4007711.1"/>
    <property type="molecule type" value="Genomic_DNA"/>
</dbReference>
<comment type="caution">
    <text evidence="2">The sequence shown here is derived from an EMBL/GenBank/DDBJ whole genome shotgun (WGS) entry which is preliminary data.</text>
</comment>
<accession>A0A9X1QS18</accession>
<evidence type="ECO:0000313" key="3">
    <source>
        <dbReference type="Proteomes" id="UP001139336"/>
    </source>
</evidence>
<dbReference type="GO" id="GO:0003677">
    <property type="term" value="F:DNA binding"/>
    <property type="evidence" value="ECO:0007669"/>
    <property type="project" value="InterPro"/>
</dbReference>
<sequence length="164" mass="19126">MRITPDEVMELLDQGMSQAEIARQVGVTRQYIYKLAREGGYEPKWTKLTQHIPWDIPSEFKGNALYQGFRAIGWVRWRGPASLTQSQYERARAIWRKLKAFNQVIDFDPKYPAVPGLTNGPGFAYVPRRESDGDYMIRIKPGVKLTPVGKKIWRMPEEWPERKE</sequence>
<gene>
    <name evidence="2" type="ORF">L1O03_11105</name>
</gene>
<dbReference type="Gene3D" id="1.10.10.60">
    <property type="entry name" value="Homeodomain-like"/>
    <property type="match status" value="1"/>
</dbReference>
<dbReference type="GO" id="GO:0000150">
    <property type="term" value="F:DNA strand exchange activity"/>
    <property type="evidence" value="ECO:0007669"/>
    <property type="project" value="InterPro"/>
</dbReference>
<dbReference type="InterPro" id="IPR006120">
    <property type="entry name" value="Resolvase_HTH_dom"/>
</dbReference>
<dbReference type="RefSeq" id="WP_236120038.1">
    <property type="nucleotide sequence ID" value="NZ_JAKGSI010000007.1"/>
</dbReference>
<reference evidence="2" key="1">
    <citation type="submission" date="2022-01" db="EMBL/GenBank/DDBJ databases">
        <title>Corynebacterium sp. nov isolated from isolated from the feces of the greater white-fronted geese (Anser albifrons) at Poyang Lake, PR China.</title>
        <authorList>
            <person name="Liu Q."/>
        </authorList>
    </citation>
    <scope>NUCLEOTIDE SEQUENCE</scope>
    <source>
        <strain evidence="2">JCM 32435</strain>
    </source>
</reference>
<name>A0A9X1QS18_9CORY</name>
<dbReference type="AlphaFoldDB" id="A0A9X1QS18"/>
<dbReference type="Pfam" id="PF02796">
    <property type="entry name" value="HTH_7"/>
    <property type="match status" value="1"/>
</dbReference>
<keyword evidence="3" id="KW-1185">Reference proteome</keyword>
<evidence type="ECO:0000313" key="2">
    <source>
        <dbReference type="EMBL" id="MCF4007711.1"/>
    </source>
</evidence>
<proteinExistence type="predicted"/>